<dbReference type="GO" id="GO:0007059">
    <property type="term" value="P:chromosome segregation"/>
    <property type="evidence" value="ECO:0007669"/>
    <property type="project" value="UniProtKB-UniRule"/>
</dbReference>
<organism evidence="14 15">
    <name type="scientific">Atopostipes suicloacalis DSM 15692</name>
    <dbReference type="NCBI Taxonomy" id="1121025"/>
    <lineage>
        <taxon>Bacteria</taxon>
        <taxon>Bacillati</taxon>
        <taxon>Bacillota</taxon>
        <taxon>Bacilli</taxon>
        <taxon>Lactobacillales</taxon>
        <taxon>Carnobacteriaceae</taxon>
        <taxon>Atopostipes</taxon>
    </lineage>
</organism>
<evidence type="ECO:0000256" key="2">
    <source>
        <dbReference type="ARBA" id="ARBA00010450"/>
    </source>
</evidence>
<dbReference type="HAMAP" id="MF_01808">
    <property type="entry name" value="Recomb_XerC_XerD"/>
    <property type="match status" value="1"/>
</dbReference>
<feature type="active site" evidence="11">
    <location>
        <position position="275"/>
    </location>
</feature>
<dbReference type="InterPro" id="IPR011932">
    <property type="entry name" value="Recomb_XerD"/>
</dbReference>
<dbReference type="GO" id="GO:0003677">
    <property type="term" value="F:DNA binding"/>
    <property type="evidence" value="ECO:0007669"/>
    <property type="project" value="UniProtKB-UniRule"/>
</dbReference>
<keyword evidence="9 11" id="KW-0233">DNA recombination</keyword>
<reference evidence="14 15" key="1">
    <citation type="submission" date="2016-11" db="EMBL/GenBank/DDBJ databases">
        <authorList>
            <person name="Jaros S."/>
            <person name="Januszkiewicz K."/>
            <person name="Wedrychowicz H."/>
        </authorList>
    </citation>
    <scope>NUCLEOTIDE SEQUENCE [LARGE SCALE GENOMIC DNA]</scope>
    <source>
        <strain evidence="14 15">DSM 15692</strain>
    </source>
</reference>
<dbReference type="Pfam" id="PF02899">
    <property type="entry name" value="Phage_int_SAM_1"/>
    <property type="match status" value="1"/>
</dbReference>
<comment type="similarity">
    <text evidence="2 11">Belongs to the 'phage' integrase family. XerD subfamily.</text>
</comment>
<dbReference type="InterPro" id="IPR044068">
    <property type="entry name" value="CB"/>
</dbReference>
<keyword evidence="10 11" id="KW-0131">Cell cycle</keyword>
<dbReference type="STRING" id="1121025.SAMN02745249_00378"/>
<dbReference type="GO" id="GO:0005737">
    <property type="term" value="C:cytoplasm"/>
    <property type="evidence" value="ECO:0007669"/>
    <property type="project" value="UniProtKB-SubCell"/>
</dbReference>
<feature type="domain" description="Tyr recombinase" evidence="12">
    <location>
        <begin position="112"/>
        <end position="297"/>
    </location>
</feature>
<dbReference type="NCBIfam" id="TIGR02225">
    <property type="entry name" value="recomb_XerD"/>
    <property type="match status" value="1"/>
</dbReference>
<dbReference type="InterPro" id="IPR002104">
    <property type="entry name" value="Integrase_catalytic"/>
</dbReference>
<comment type="function">
    <text evidence="11">Site-specific tyrosine recombinase, which acts by catalyzing the cutting and rejoining of the recombining DNA molecules. The XerC-XerD complex is essential to convert dimers of the bacterial chromosome into monomers to permit their segregation at cell division. It also contributes to the segregational stability of plasmids.</text>
</comment>
<dbReference type="GO" id="GO:0051301">
    <property type="term" value="P:cell division"/>
    <property type="evidence" value="ECO:0007669"/>
    <property type="project" value="UniProtKB-KW"/>
</dbReference>
<dbReference type="InterPro" id="IPR010998">
    <property type="entry name" value="Integrase_recombinase_N"/>
</dbReference>
<dbReference type="AlphaFoldDB" id="A0A1M4TAW1"/>
<evidence type="ECO:0000256" key="5">
    <source>
        <dbReference type="ARBA" id="ARBA00022618"/>
    </source>
</evidence>
<dbReference type="PROSITE" id="PS51900">
    <property type="entry name" value="CB"/>
    <property type="match status" value="1"/>
</dbReference>
<evidence type="ECO:0000259" key="12">
    <source>
        <dbReference type="PROSITE" id="PS51898"/>
    </source>
</evidence>
<dbReference type="NCBIfam" id="NF001399">
    <property type="entry name" value="PRK00283.1"/>
    <property type="match status" value="1"/>
</dbReference>
<dbReference type="Pfam" id="PF00589">
    <property type="entry name" value="Phage_integrase"/>
    <property type="match status" value="1"/>
</dbReference>
<evidence type="ECO:0000256" key="7">
    <source>
        <dbReference type="ARBA" id="ARBA00022908"/>
    </source>
</evidence>
<sequence length="307" mass="35933">MANKKIDQEPLAEYLVHIKIERDLAENSVKSYQRDIQQYIQFLEEQGIYDWNKIDRYDIILFLQKLKEQGKSDNSIIRMTSSLRQYHQFIRQEKITKNDPMQYVETPKKAEVLPKVLSLNEVEQLLETPDVETFIGLRDRAILEVMYASGLRISELVHLRMDELHLTMGFIQTVGKGNKERIIPIGDEAKNWLNEYLEDSRPIFASKVSEESPFVFLNARGRGLTRQGVWKNLKQIVQKAGIKQNVTPHMLRHSFATHLLENGADLRIVQELLGHSDISTTQIYTHITKTRMRNVYEQYHPRALKED</sequence>
<feature type="active site" evidence="11">
    <location>
        <position position="249"/>
    </location>
</feature>
<gene>
    <name evidence="11" type="primary">xerD</name>
    <name evidence="14" type="ORF">SAMN02745249_00378</name>
</gene>
<feature type="active site" evidence="11">
    <location>
        <position position="152"/>
    </location>
</feature>
<keyword evidence="4 11" id="KW-0963">Cytoplasm</keyword>
<evidence type="ECO:0000313" key="15">
    <source>
        <dbReference type="Proteomes" id="UP000184128"/>
    </source>
</evidence>
<evidence type="ECO:0000256" key="10">
    <source>
        <dbReference type="ARBA" id="ARBA00023306"/>
    </source>
</evidence>
<proteinExistence type="inferred from homology"/>
<feature type="domain" description="Core-binding (CB)" evidence="13">
    <location>
        <begin position="5"/>
        <end position="91"/>
    </location>
</feature>
<dbReference type="Gene3D" id="1.10.443.10">
    <property type="entry name" value="Intergrase catalytic core"/>
    <property type="match status" value="1"/>
</dbReference>
<dbReference type="InterPro" id="IPR011010">
    <property type="entry name" value="DNA_brk_join_enz"/>
</dbReference>
<comment type="subunit">
    <text evidence="11">Forms a cyclic heterotetrameric complex composed of two molecules of XerC and two molecules of XerD.</text>
</comment>
<keyword evidence="7 11" id="KW-0229">DNA integration</keyword>
<dbReference type="InterPro" id="IPR050090">
    <property type="entry name" value="Tyrosine_recombinase_XerCD"/>
</dbReference>
<keyword evidence="15" id="KW-1185">Reference proteome</keyword>
<dbReference type="GO" id="GO:0006313">
    <property type="term" value="P:DNA transposition"/>
    <property type="evidence" value="ECO:0007669"/>
    <property type="project" value="UniProtKB-UniRule"/>
</dbReference>
<dbReference type="Proteomes" id="UP000184128">
    <property type="component" value="Unassembled WGS sequence"/>
</dbReference>
<keyword evidence="5 11" id="KW-0132">Cell division</keyword>
<dbReference type="GO" id="GO:0009037">
    <property type="term" value="F:tyrosine-based site-specific recombinase activity"/>
    <property type="evidence" value="ECO:0007669"/>
    <property type="project" value="UniProtKB-UniRule"/>
</dbReference>
<dbReference type="NCBIfam" id="NF040815">
    <property type="entry name" value="recomb_XerA_Arch"/>
    <property type="match status" value="1"/>
</dbReference>
<dbReference type="CDD" id="cd00798">
    <property type="entry name" value="INT_XerDC_C"/>
    <property type="match status" value="1"/>
</dbReference>
<dbReference type="InterPro" id="IPR004107">
    <property type="entry name" value="Integrase_SAM-like_N"/>
</dbReference>
<dbReference type="PANTHER" id="PTHR30349">
    <property type="entry name" value="PHAGE INTEGRASE-RELATED"/>
    <property type="match status" value="1"/>
</dbReference>
<dbReference type="HAMAP" id="MF_01807">
    <property type="entry name" value="Recomb_XerD"/>
    <property type="match status" value="1"/>
</dbReference>
<accession>A0A1M4TAW1</accession>
<dbReference type="RefSeq" id="WP_234945774.1">
    <property type="nucleotide sequence ID" value="NZ_FQUF01000005.1"/>
</dbReference>
<dbReference type="InterPro" id="IPR013762">
    <property type="entry name" value="Integrase-like_cat_sf"/>
</dbReference>
<evidence type="ECO:0000256" key="1">
    <source>
        <dbReference type="ARBA" id="ARBA00004496"/>
    </source>
</evidence>
<evidence type="ECO:0000259" key="13">
    <source>
        <dbReference type="PROSITE" id="PS51900"/>
    </source>
</evidence>
<evidence type="ECO:0000256" key="3">
    <source>
        <dbReference type="ARBA" id="ARBA00015810"/>
    </source>
</evidence>
<evidence type="ECO:0000256" key="11">
    <source>
        <dbReference type="HAMAP-Rule" id="MF_01807"/>
    </source>
</evidence>
<evidence type="ECO:0000256" key="9">
    <source>
        <dbReference type="ARBA" id="ARBA00023172"/>
    </source>
</evidence>
<dbReference type="SUPFAM" id="SSF56349">
    <property type="entry name" value="DNA breaking-rejoining enzymes"/>
    <property type="match status" value="1"/>
</dbReference>
<evidence type="ECO:0000256" key="4">
    <source>
        <dbReference type="ARBA" id="ARBA00022490"/>
    </source>
</evidence>
<dbReference type="PROSITE" id="PS51898">
    <property type="entry name" value="TYR_RECOMBINASE"/>
    <property type="match status" value="1"/>
</dbReference>
<comment type="subcellular location">
    <subcellularLocation>
        <location evidence="1 11">Cytoplasm</location>
    </subcellularLocation>
</comment>
<feature type="active site" evidence="11">
    <location>
        <position position="176"/>
    </location>
</feature>
<keyword evidence="8 11" id="KW-0238">DNA-binding</keyword>
<keyword evidence="6 11" id="KW-0159">Chromosome partition</keyword>
<dbReference type="PANTHER" id="PTHR30349:SF81">
    <property type="entry name" value="TYROSINE RECOMBINASE XERC"/>
    <property type="match status" value="1"/>
</dbReference>
<dbReference type="Gene3D" id="1.10.150.130">
    <property type="match status" value="1"/>
</dbReference>
<name>A0A1M4TAW1_9LACT</name>
<protein>
    <recommendedName>
        <fullName evidence="3 11">Tyrosine recombinase XerD</fullName>
    </recommendedName>
</protein>
<evidence type="ECO:0000256" key="6">
    <source>
        <dbReference type="ARBA" id="ARBA00022829"/>
    </source>
</evidence>
<dbReference type="InterPro" id="IPR023009">
    <property type="entry name" value="Tyrosine_recombinase_XerC/XerD"/>
</dbReference>
<evidence type="ECO:0000256" key="8">
    <source>
        <dbReference type="ARBA" id="ARBA00023125"/>
    </source>
</evidence>
<evidence type="ECO:0000313" key="14">
    <source>
        <dbReference type="EMBL" id="SHE41591.1"/>
    </source>
</evidence>
<feature type="active site" evidence="11">
    <location>
        <position position="252"/>
    </location>
</feature>
<dbReference type="EMBL" id="FQUF01000005">
    <property type="protein sequence ID" value="SHE41591.1"/>
    <property type="molecule type" value="Genomic_DNA"/>
</dbReference>
<feature type="active site" description="O-(3'-phospho-DNA)-tyrosine intermediate" evidence="11">
    <location>
        <position position="284"/>
    </location>
</feature>